<keyword evidence="2" id="KW-1185">Reference proteome</keyword>
<dbReference type="Gene3D" id="1.10.405.20">
    <property type="match status" value="1"/>
</dbReference>
<dbReference type="AlphaFoldDB" id="A0A318Z8J0"/>
<gene>
    <name evidence="1" type="ORF">BP01DRAFT_99872</name>
</gene>
<evidence type="ECO:0000313" key="1">
    <source>
        <dbReference type="EMBL" id="PYH43489.1"/>
    </source>
</evidence>
<reference evidence="1 2" key="1">
    <citation type="submission" date="2016-12" db="EMBL/GenBank/DDBJ databases">
        <title>The genomes of Aspergillus section Nigri reveals drivers in fungal speciation.</title>
        <authorList>
            <consortium name="DOE Joint Genome Institute"/>
            <person name="Vesth T.C."/>
            <person name="Nybo J."/>
            <person name="Theobald S."/>
            <person name="Brandl J."/>
            <person name="Frisvad J.C."/>
            <person name="Nielsen K.F."/>
            <person name="Lyhne E.K."/>
            <person name="Kogle M.E."/>
            <person name="Kuo A."/>
            <person name="Riley R."/>
            <person name="Clum A."/>
            <person name="Nolan M."/>
            <person name="Lipzen A."/>
            <person name="Salamov A."/>
            <person name="Henrissat B."/>
            <person name="Wiebenga A."/>
            <person name="De Vries R.P."/>
            <person name="Grigoriev I.V."/>
            <person name="Mortensen U.H."/>
            <person name="Andersen M.R."/>
            <person name="Baker S.E."/>
        </authorList>
    </citation>
    <scope>NUCLEOTIDE SEQUENCE [LARGE SCALE GENOMIC DNA]</scope>
    <source>
        <strain evidence="1 2">JOP 1030-1</strain>
    </source>
</reference>
<organism evidence="1 2">
    <name type="scientific">Aspergillus saccharolyticus JOP 1030-1</name>
    <dbReference type="NCBI Taxonomy" id="1450539"/>
    <lineage>
        <taxon>Eukaryota</taxon>
        <taxon>Fungi</taxon>
        <taxon>Dikarya</taxon>
        <taxon>Ascomycota</taxon>
        <taxon>Pezizomycotina</taxon>
        <taxon>Eurotiomycetes</taxon>
        <taxon>Eurotiomycetidae</taxon>
        <taxon>Eurotiales</taxon>
        <taxon>Aspergillaceae</taxon>
        <taxon>Aspergillus</taxon>
        <taxon>Aspergillus subgen. Circumdati</taxon>
    </lineage>
</organism>
<sequence length="452" mass="50732">MLPTDLIVDTCIIGGGAADAYAAHRLQQHNHTFAIIEPNSGLGGHTVTYRDPLSHNQPVDYGVTWLQDLPVVRDLFAHYQVPLVAQKIDYRVEMFDFTPGRPIQPRSADDATAALNRYRKLLAEYPYLGTGFEDLPDPVPDELVVPFKQYMDKHHLGGLLDVFSSWLTGLGEWPYYPTLYVMKYLGRDYLDGRTRVGWVRPASHDASELFRVMEKGLGSGVVLLNTRVVRVESRSWNAGRVVVDVATTAPRSTNTTRRRIQAKALLFTAPPLPSNLAVLGLDAHEHSLFRQFADPWFYTALIRVQGLPADAFLENHDPDHPFHRPRLPAVLAFRPTDIANIARVTVASTTRGLTDDEVRDCIRAGVDAVRRRLGGNVSDPKILAVRDHSPYTLTVSGEAVAKGFYRQLTALQGHRRTYYAGATWDTHHAPQVWMLTDQVLQRHVLPVLEGRR</sequence>
<dbReference type="RefSeq" id="XP_025429471.1">
    <property type="nucleotide sequence ID" value="XM_025580290.1"/>
</dbReference>
<dbReference type="Gene3D" id="3.50.50.60">
    <property type="entry name" value="FAD/NAD(P)-binding domain"/>
    <property type="match status" value="1"/>
</dbReference>
<dbReference type="GeneID" id="37081519"/>
<protein>
    <submittedName>
        <fullName evidence="1">FAD/NAD(P)-binding domain-containing protein</fullName>
    </submittedName>
</protein>
<dbReference type="EMBL" id="KZ821243">
    <property type="protein sequence ID" value="PYH43489.1"/>
    <property type="molecule type" value="Genomic_DNA"/>
</dbReference>
<evidence type="ECO:0000313" key="2">
    <source>
        <dbReference type="Proteomes" id="UP000248349"/>
    </source>
</evidence>
<dbReference type="Gene3D" id="3.30.70.1990">
    <property type="match status" value="1"/>
</dbReference>
<dbReference type="Proteomes" id="UP000248349">
    <property type="component" value="Unassembled WGS sequence"/>
</dbReference>
<name>A0A318Z8J0_9EURO</name>
<accession>A0A318Z8J0</accession>
<dbReference type="Pfam" id="PF13450">
    <property type="entry name" value="NAD_binding_8"/>
    <property type="match status" value="1"/>
</dbReference>
<dbReference type="SUPFAM" id="SSF51905">
    <property type="entry name" value="FAD/NAD(P)-binding domain"/>
    <property type="match status" value="1"/>
</dbReference>
<dbReference type="OrthoDB" id="68575at2759"/>
<dbReference type="InterPro" id="IPR036188">
    <property type="entry name" value="FAD/NAD-bd_sf"/>
</dbReference>
<proteinExistence type="predicted"/>